<evidence type="ECO:0000313" key="2">
    <source>
        <dbReference type="Proteomes" id="UP000663823"/>
    </source>
</evidence>
<comment type="caution">
    <text evidence="1">The sequence shown here is derived from an EMBL/GenBank/DDBJ whole genome shotgun (WGS) entry which is preliminary data.</text>
</comment>
<feature type="non-terminal residue" evidence="1">
    <location>
        <position position="1"/>
    </location>
</feature>
<dbReference type="EMBL" id="CAJOAX010013010">
    <property type="protein sequence ID" value="CAF4123308.1"/>
    <property type="molecule type" value="Genomic_DNA"/>
</dbReference>
<proteinExistence type="predicted"/>
<sequence>PLEQGNPKPIATMETKVSMEFKIIYQLEQRNTNTILSS</sequence>
<protein>
    <submittedName>
        <fullName evidence="1">Uncharacterized protein</fullName>
    </submittedName>
</protein>
<evidence type="ECO:0000313" key="1">
    <source>
        <dbReference type="EMBL" id="CAF4123308.1"/>
    </source>
</evidence>
<gene>
    <name evidence="1" type="ORF">OTI717_LOCUS34960</name>
</gene>
<organism evidence="1 2">
    <name type="scientific">Rotaria sordida</name>
    <dbReference type="NCBI Taxonomy" id="392033"/>
    <lineage>
        <taxon>Eukaryota</taxon>
        <taxon>Metazoa</taxon>
        <taxon>Spiralia</taxon>
        <taxon>Gnathifera</taxon>
        <taxon>Rotifera</taxon>
        <taxon>Eurotatoria</taxon>
        <taxon>Bdelloidea</taxon>
        <taxon>Philodinida</taxon>
        <taxon>Philodinidae</taxon>
        <taxon>Rotaria</taxon>
    </lineage>
</organism>
<reference evidence="1" key="1">
    <citation type="submission" date="2021-02" db="EMBL/GenBank/DDBJ databases">
        <authorList>
            <person name="Nowell W R."/>
        </authorList>
    </citation>
    <scope>NUCLEOTIDE SEQUENCE</scope>
</reference>
<dbReference type="Proteomes" id="UP000663823">
    <property type="component" value="Unassembled WGS sequence"/>
</dbReference>
<accession>A0A819WCV8</accession>
<dbReference type="AlphaFoldDB" id="A0A819WCV8"/>
<name>A0A819WCV8_9BILA</name>